<dbReference type="GO" id="GO:0048018">
    <property type="term" value="F:receptor ligand activity"/>
    <property type="evidence" value="ECO:0007669"/>
    <property type="project" value="TreeGrafter"/>
</dbReference>
<evidence type="ECO:0000256" key="2">
    <source>
        <dbReference type="ARBA" id="ARBA00022525"/>
    </source>
</evidence>
<evidence type="ECO:0000256" key="3">
    <source>
        <dbReference type="ARBA" id="ARBA00022729"/>
    </source>
</evidence>
<name>A0A2K8JM45_PRIPG</name>
<proteinExistence type="evidence at transcript level"/>
<dbReference type="GO" id="GO:0005615">
    <property type="term" value="C:extracellular space"/>
    <property type="evidence" value="ECO:0007669"/>
    <property type="project" value="TreeGrafter"/>
</dbReference>
<dbReference type="GO" id="GO:0036122">
    <property type="term" value="F:BMP binding"/>
    <property type="evidence" value="ECO:0007669"/>
    <property type="project" value="TreeGrafter"/>
</dbReference>
<dbReference type="PANTHER" id="PTHR15283">
    <property type="entry name" value="GREMLIN 1"/>
    <property type="match status" value="1"/>
</dbReference>
<dbReference type="InterPro" id="IPR029034">
    <property type="entry name" value="Cystine-knot_cytokine"/>
</dbReference>
<keyword evidence="2" id="KW-0964">Secreted</keyword>
<evidence type="ECO:0000313" key="7">
    <source>
        <dbReference type="EMBL" id="ATU82896.1"/>
    </source>
</evidence>
<dbReference type="InterPro" id="IPR006207">
    <property type="entry name" value="Cys_knot_C"/>
</dbReference>
<keyword evidence="3 5" id="KW-0732">Signal</keyword>
<reference evidence="7" key="1">
    <citation type="submission" date="2016-10" db="EMBL/GenBank/DDBJ databases">
        <title>The assassin bug Pristhesancus plagipennis produces two different types of venom.</title>
        <authorList>
            <person name="Walker A.A."/>
            <person name="Herzig V."/>
            <person name="Jin J."/>
            <person name="Fry B.G."/>
            <person name="King G.F."/>
        </authorList>
    </citation>
    <scope>NUCLEOTIDE SEQUENCE</scope>
    <source>
        <tissue evidence="7">Venom/labial glands</tissue>
    </source>
</reference>
<dbReference type="GO" id="GO:0038098">
    <property type="term" value="P:sequestering of BMP from receptor via BMP binding"/>
    <property type="evidence" value="ECO:0007669"/>
    <property type="project" value="TreeGrafter"/>
</dbReference>
<keyword evidence="4" id="KW-1015">Disulfide bond</keyword>
<comment type="subcellular location">
    <subcellularLocation>
        <location evidence="1">Secreted</location>
    </subcellularLocation>
</comment>
<feature type="chain" id="PRO_5014635890" evidence="5">
    <location>
        <begin position="26"/>
        <end position="337"/>
    </location>
</feature>
<feature type="domain" description="CTCK" evidence="6">
    <location>
        <begin position="46"/>
        <end position="132"/>
    </location>
</feature>
<dbReference type="GO" id="GO:0009887">
    <property type="term" value="P:animal organ morphogenesis"/>
    <property type="evidence" value="ECO:0007669"/>
    <property type="project" value="TreeGrafter"/>
</dbReference>
<dbReference type="PANTHER" id="PTHR15283:SF5">
    <property type="entry name" value="NEUROBLASTOMA SUPPRESSOR OF TUMORIGENICITY 1"/>
    <property type="match status" value="1"/>
</dbReference>
<dbReference type="SMART" id="SM00041">
    <property type="entry name" value="CT"/>
    <property type="match status" value="1"/>
</dbReference>
<evidence type="ECO:0000256" key="1">
    <source>
        <dbReference type="ARBA" id="ARBA00004613"/>
    </source>
</evidence>
<dbReference type="InterPro" id="IPR004133">
    <property type="entry name" value="DAN_dom"/>
</dbReference>
<accession>A0A2K8JM45</accession>
<evidence type="ECO:0000259" key="6">
    <source>
        <dbReference type="SMART" id="SM00041"/>
    </source>
</evidence>
<protein>
    <submittedName>
        <fullName evidence="7">Secreted Hyaluronidase and cys-knot containing protein</fullName>
    </submittedName>
</protein>
<dbReference type="Pfam" id="PF03045">
    <property type="entry name" value="DAN"/>
    <property type="match status" value="1"/>
</dbReference>
<dbReference type="Gene3D" id="2.10.90.10">
    <property type="entry name" value="Cystine-knot cytokines"/>
    <property type="match status" value="1"/>
</dbReference>
<evidence type="ECO:0000256" key="5">
    <source>
        <dbReference type="SAM" id="SignalP"/>
    </source>
</evidence>
<sequence>MRRKMAGTQLFVACLLQIVFQLVFGHREHKVHNIVLYPEKHSWCKTTPIKQVVGHPDCDQVEMDNNVCVGACFSYSIPRTEPTAPGEVAPYCDSCQPSTVTWKHITLNCGEEKEPLIKRVEFIEDCSCLTCRHVEPEINPPVVVPEVTTVDVPQLLNLMSQPKGNTTSSQPSPSAAAHIKHNYKLSQLLKLLSGSEDLAGTDSAEDKLHALISEMKEGGGAGGGLDDELQGLADEAQELGQDGQKVDITKLRELLLSKLGSDHELSEEISATVHRHHQHHMHKHDGPHHSKLIGDAEEILSNPTLDVASHHLKPAVEGSEITYLPQHHHHSHNSDRD</sequence>
<feature type="signal peptide" evidence="5">
    <location>
        <begin position="1"/>
        <end position="25"/>
    </location>
</feature>
<evidence type="ECO:0000256" key="4">
    <source>
        <dbReference type="ARBA" id="ARBA00023157"/>
    </source>
</evidence>
<dbReference type="AlphaFoldDB" id="A0A2K8JM45"/>
<organism evidence="7">
    <name type="scientific">Pristhesancus plagipennis</name>
    <name type="common">Common assassin bug</name>
    <dbReference type="NCBI Taxonomy" id="1955184"/>
    <lineage>
        <taxon>Eukaryota</taxon>
        <taxon>Metazoa</taxon>
        <taxon>Ecdysozoa</taxon>
        <taxon>Arthropoda</taxon>
        <taxon>Hexapoda</taxon>
        <taxon>Insecta</taxon>
        <taxon>Pterygota</taxon>
        <taxon>Neoptera</taxon>
        <taxon>Paraneoptera</taxon>
        <taxon>Hemiptera</taxon>
        <taxon>Heteroptera</taxon>
        <taxon>Panheteroptera</taxon>
        <taxon>Cimicomorpha</taxon>
        <taxon>Reduviidae</taxon>
        <taxon>Harpactorinae</taxon>
        <taxon>Harpactorini</taxon>
        <taxon>Pristhesancus</taxon>
    </lineage>
</organism>
<dbReference type="EMBL" id="KY031145">
    <property type="protein sequence ID" value="ATU82896.1"/>
    <property type="molecule type" value="mRNA"/>
</dbReference>